<sequence length="605" mass="66348">MLETAHSCRLSAGAQLRSAGRLLEKCGEGLMQAETMEASVAARLEELGAKARALALETQEVLRRKRRGCGPLVVTPAVDPLGALGARAVLIDLDGTIYTPAGLVDGADDFYASLVRRQIPFCFVSNTGAKGALGVRAKLEGLGGFMFRHRPCPLSKIVTAAETQMDYMVRSLPARARVLVVAGGQDSWWMRGLRDRGAPSTWDIRTYLTEVESTTWAAAASASRKDSVFVALFSDGRINEHRDPSTGERCSSDWNFDVIKKASYVLAHGATLIVTAEDPFNPSRDDRFPGHVFPLPGPGMFSAMFRTLVYPRNNKIVVVGKGGASNLVMDEALKRLRDQGYDGDEAGVLMVGDRFDTDCKGAKLAGIRCCLVESGAHHRRLQRFYDRWQADAVCGSVADLVPKVARTKRRQEEPARPELGDRVASTPLLVRRDDEVCGVPHQISKLRAWTLHKGTTIGYDKTLEELAILLREFFDERKDDEGWLPRPALLQALEDLGISPDDDLMMPPGDAPVYCGGVSLAQFVGLVRRLLGDTRTFSSEYALFSKPMKNYGRSLDENDVRKLPFSPEAILRKQKSANAPALLRAAVSHVDLANALRDAADDDDY</sequence>
<gene>
    <name evidence="1" type="ORF">CTAYLR_000353</name>
</gene>
<dbReference type="AlphaFoldDB" id="A0AAD7XJS5"/>
<dbReference type="InterPro" id="IPR023214">
    <property type="entry name" value="HAD_sf"/>
</dbReference>
<evidence type="ECO:0000313" key="1">
    <source>
        <dbReference type="EMBL" id="KAJ8605082.1"/>
    </source>
</evidence>
<dbReference type="Gene3D" id="3.40.50.1000">
    <property type="entry name" value="HAD superfamily/HAD-like"/>
    <property type="match status" value="2"/>
</dbReference>
<name>A0AAD7XJS5_9STRA</name>
<dbReference type="GO" id="GO:0005737">
    <property type="term" value="C:cytoplasm"/>
    <property type="evidence" value="ECO:0007669"/>
    <property type="project" value="TreeGrafter"/>
</dbReference>
<dbReference type="InterPro" id="IPR006357">
    <property type="entry name" value="HAD-SF_hydro_IIA"/>
</dbReference>
<keyword evidence="2" id="KW-1185">Reference proteome</keyword>
<dbReference type="PANTHER" id="PTHR19288:SF46">
    <property type="entry name" value="HALOACID DEHALOGENASE-LIKE HYDROLASE DOMAIN-CONTAINING PROTEIN 2"/>
    <property type="match status" value="1"/>
</dbReference>
<protein>
    <submittedName>
        <fullName evidence="1">Uncharacterized protein</fullName>
    </submittedName>
</protein>
<reference evidence="1" key="1">
    <citation type="submission" date="2023-01" db="EMBL/GenBank/DDBJ databases">
        <title>Metagenome sequencing of chrysophaentin producing Chrysophaeum taylorii.</title>
        <authorList>
            <person name="Davison J."/>
            <person name="Bewley C."/>
        </authorList>
    </citation>
    <scope>NUCLEOTIDE SEQUENCE</scope>
    <source>
        <strain evidence="1">NIES-1699</strain>
    </source>
</reference>
<dbReference type="SUPFAM" id="SSF56784">
    <property type="entry name" value="HAD-like"/>
    <property type="match status" value="1"/>
</dbReference>
<dbReference type="GO" id="GO:0016791">
    <property type="term" value="F:phosphatase activity"/>
    <property type="evidence" value="ECO:0007669"/>
    <property type="project" value="TreeGrafter"/>
</dbReference>
<comment type="caution">
    <text evidence="1">The sequence shown here is derived from an EMBL/GenBank/DDBJ whole genome shotgun (WGS) entry which is preliminary data.</text>
</comment>
<dbReference type="Proteomes" id="UP001230188">
    <property type="component" value="Unassembled WGS sequence"/>
</dbReference>
<accession>A0AAD7XJS5</accession>
<evidence type="ECO:0000313" key="2">
    <source>
        <dbReference type="Proteomes" id="UP001230188"/>
    </source>
</evidence>
<dbReference type="Pfam" id="PF13344">
    <property type="entry name" value="Hydrolase_6"/>
    <property type="match status" value="1"/>
</dbReference>
<dbReference type="Pfam" id="PF13242">
    <property type="entry name" value="Hydrolase_like"/>
    <property type="match status" value="1"/>
</dbReference>
<organism evidence="1 2">
    <name type="scientific">Chrysophaeum taylorii</name>
    <dbReference type="NCBI Taxonomy" id="2483200"/>
    <lineage>
        <taxon>Eukaryota</taxon>
        <taxon>Sar</taxon>
        <taxon>Stramenopiles</taxon>
        <taxon>Ochrophyta</taxon>
        <taxon>Pelagophyceae</taxon>
        <taxon>Pelagomonadales</taxon>
        <taxon>Pelagomonadaceae</taxon>
        <taxon>Chrysophaeum</taxon>
    </lineage>
</organism>
<dbReference type="EMBL" id="JAQMWT010000317">
    <property type="protein sequence ID" value="KAJ8605082.1"/>
    <property type="molecule type" value="Genomic_DNA"/>
</dbReference>
<dbReference type="InterPro" id="IPR036412">
    <property type="entry name" value="HAD-like_sf"/>
</dbReference>
<proteinExistence type="predicted"/>
<dbReference type="PANTHER" id="PTHR19288">
    <property type="entry name" value="4-NITROPHENYLPHOSPHATASE-RELATED"/>
    <property type="match status" value="1"/>
</dbReference>